<dbReference type="InterPro" id="IPR055239">
    <property type="entry name" value="TS_C"/>
</dbReference>
<reference evidence="2 3" key="1">
    <citation type="journal article" date="2012" name="BMC Genomics">
        <title>Comparative genomic analysis of human infective Trypanosoma cruzi lineages with the bat-restricted subspecies T. cruzi marinkellei.</title>
        <authorList>
            <person name="Franzen O."/>
            <person name="Talavera-Lopez C."/>
            <person name="Ochaya S."/>
            <person name="Butler C.E."/>
            <person name="Messenger L.A."/>
            <person name="Lewis M.D."/>
            <person name="Llewellyn M.S."/>
            <person name="Marinkelle C.J."/>
            <person name="Tyler K.M."/>
            <person name="Miles M.A."/>
            <person name="Andersson B."/>
        </authorList>
    </citation>
    <scope>NUCLEOTIDE SEQUENCE [LARGE SCALE GENOMIC DNA]</scope>
    <source>
        <strain evidence="2 3">B7</strain>
    </source>
</reference>
<dbReference type="Proteomes" id="UP000007350">
    <property type="component" value="Unassembled WGS sequence"/>
</dbReference>
<dbReference type="OrthoDB" id="10535040at2759"/>
<dbReference type="EMBL" id="AHKC01019684">
    <property type="protein sequence ID" value="EKF26903.1"/>
    <property type="molecule type" value="Genomic_DNA"/>
</dbReference>
<organism evidence="2 3">
    <name type="scientific">Trypanosoma cruzi marinkellei</name>
    <dbReference type="NCBI Taxonomy" id="85056"/>
    <lineage>
        <taxon>Eukaryota</taxon>
        <taxon>Discoba</taxon>
        <taxon>Euglenozoa</taxon>
        <taxon>Kinetoplastea</taxon>
        <taxon>Metakinetoplastina</taxon>
        <taxon>Trypanosomatida</taxon>
        <taxon>Trypanosomatidae</taxon>
        <taxon>Trypanosoma</taxon>
        <taxon>Schizotrypanum</taxon>
    </lineage>
</organism>
<feature type="domain" description="Trans-sialidase C-terminal" evidence="1">
    <location>
        <begin position="9"/>
        <end position="141"/>
    </location>
</feature>
<dbReference type="AlphaFoldDB" id="K2LVZ7"/>
<proteinExistence type="predicted"/>
<evidence type="ECO:0000313" key="3">
    <source>
        <dbReference type="Proteomes" id="UP000007350"/>
    </source>
</evidence>
<protein>
    <submittedName>
        <fullName evidence="2">Trans-sialidase, putative</fullName>
    </submittedName>
</protein>
<evidence type="ECO:0000259" key="1">
    <source>
        <dbReference type="Pfam" id="PF22925"/>
    </source>
</evidence>
<keyword evidence="3" id="KW-1185">Reference proteome</keyword>
<feature type="non-terminal residue" evidence="2">
    <location>
        <position position="1"/>
    </location>
</feature>
<dbReference type="SUPFAM" id="SSF49899">
    <property type="entry name" value="Concanavalin A-like lectins/glucanases"/>
    <property type="match status" value="1"/>
</dbReference>
<dbReference type="Gene3D" id="2.60.120.200">
    <property type="match status" value="1"/>
</dbReference>
<comment type="caution">
    <text evidence="2">The sequence shown here is derived from an EMBL/GenBank/DDBJ whole genome shotgun (WGS) entry which is preliminary data.</text>
</comment>
<gene>
    <name evidence="2" type="ORF">MOQ_009389</name>
</gene>
<evidence type="ECO:0000313" key="2">
    <source>
        <dbReference type="EMBL" id="EKF26903.1"/>
    </source>
</evidence>
<dbReference type="InterPro" id="IPR013320">
    <property type="entry name" value="ConA-like_dom_sf"/>
</dbReference>
<sequence>RRGAESAVLLCQQKFTLVATVSVHEVPKADSSISLMGVKLHGTGHAVLFGLSYTNENKCGVTFNGKSQNLLGDPNWLQGETYRVAPGMDRYAKELVVYVDGPATCESEKYYEDYEKLFAELKAVLGFHSASQLYIGGTARGNGRHSCDGERCPAVKPHNEQCQAQGADGEERCWHSRGEGDRLERRASKQQCERNPSLICQRGRRHQ</sequence>
<name>K2LVZ7_TRYCR</name>
<dbReference type="Pfam" id="PF22925">
    <property type="entry name" value="TS_C"/>
    <property type="match status" value="1"/>
</dbReference>
<accession>K2LVZ7</accession>